<organism evidence="14 15">
    <name type="scientific">Gnathostoma spinigerum</name>
    <dbReference type="NCBI Taxonomy" id="75299"/>
    <lineage>
        <taxon>Eukaryota</taxon>
        <taxon>Metazoa</taxon>
        <taxon>Ecdysozoa</taxon>
        <taxon>Nematoda</taxon>
        <taxon>Chromadorea</taxon>
        <taxon>Rhabditida</taxon>
        <taxon>Spirurina</taxon>
        <taxon>Gnathostomatomorpha</taxon>
        <taxon>Gnathostomatoidea</taxon>
        <taxon>Gnathostomatidae</taxon>
        <taxon>Gnathostoma</taxon>
    </lineage>
</organism>
<reference evidence="14 15" key="1">
    <citation type="submission" date="2024-08" db="EMBL/GenBank/DDBJ databases">
        <title>Gnathostoma spinigerum genome.</title>
        <authorList>
            <person name="Gonzalez-Bertolin B."/>
            <person name="Monzon S."/>
            <person name="Zaballos A."/>
            <person name="Jimenez P."/>
            <person name="Dekumyoy P."/>
            <person name="Varona S."/>
            <person name="Cuesta I."/>
            <person name="Sumanam S."/>
            <person name="Adisakwattana P."/>
            <person name="Gasser R.B."/>
            <person name="Hernandez-Gonzalez A."/>
            <person name="Young N.D."/>
            <person name="Perteguer M.J."/>
        </authorList>
    </citation>
    <scope>NUCLEOTIDE SEQUENCE [LARGE SCALE GENOMIC DNA]</scope>
    <source>
        <strain evidence="14">AL3</strain>
        <tissue evidence="14">Liver</tissue>
    </source>
</reference>
<evidence type="ECO:0000313" key="14">
    <source>
        <dbReference type="EMBL" id="MFH4983430.1"/>
    </source>
</evidence>
<dbReference type="Proteomes" id="UP001608902">
    <property type="component" value="Unassembled WGS sequence"/>
</dbReference>
<evidence type="ECO:0000256" key="1">
    <source>
        <dbReference type="ARBA" id="ARBA00005265"/>
    </source>
</evidence>
<keyword evidence="5 12" id="KW-0819">tRNA processing</keyword>
<evidence type="ECO:0000256" key="8">
    <source>
        <dbReference type="ARBA" id="ARBA00022833"/>
    </source>
</evidence>
<evidence type="ECO:0000256" key="6">
    <source>
        <dbReference type="ARBA" id="ARBA00022723"/>
    </source>
</evidence>
<evidence type="ECO:0000256" key="12">
    <source>
        <dbReference type="RuleBase" id="RU367103"/>
    </source>
</evidence>
<keyword evidence="2 12" id="KW-0489">Methyltransferase</keyword>
<dbReference type="GO" id="GO:0106050">
    <property type="term" value="F:tRNA 2'-O-methyltransferase activity"/>
    <property type="evidence" value="ECO:0007669"/>
    <property type="project" value="UniProtKB-UniRule"/>
</dbReference>
<comment type="catalytic activity">
    <reaction evidence="9 12">
        <text>cytidine(4) in tRNA(Pro) + S-adenosyl-L-methionine = 2'-O-methylcytidine(4) in tRNA(Pro) + S-adenosyl-L-homocysteine + H(+)</text>
        <dbReference type="Rhea" id="RHEA:32767"/>
        <dbReference type="Rhea" id="RHEA-COMP:10397"/>
        <dbReference type="Rhea" id="RHEA-COMP:10398"/>
        <dbReference type="ChEBI" id="CHEBI:15378"/>
        <dbReference type="ChEBI" id="CHEBI:57856"/>
        <dbReference type="ChEBI" id="CHEBI:59789"/>
        <dbReference type="ChEBI" id="CHEBI:74495"/>
        <dbReference type="ChEBI" id="CHEBI:82748"/>
        <dbReference type="EC" id="2.1.1.225"/>
    </reaction>
</comment>
<comment type="catalytic activity">
    <reaction evidence="10 12">
        <text>cytidine(4) in tRNA(Gly)(GCC) + S-adenosyl-L-methionine = 2'-O-methylcytidine(4) in tRNA(Gly)(GCC) + S-adenosyl-L-homocysteine + H(+)</text>
        <dbReference type="Rhea" id="RHEA:43192"/>
        <dbReference type="Rhea" id="RHEA-COMP:10399"/>
        <dbReference type="Rhea" id="RHEA-COMP:10400"/>
        <dbReference type="ChEBI" id="CHEBI:15378"/>
        <dbReference type="ChEBI" id="CHEBI:57856"/>
        <dbReference type="ChEBI" id="CHEBI:59789"/>
        <dbReference type="ChEBI" id="CHEBI:74495"/>
        <dbReference type="ChEBI" id="CHEBI:82748"/>
        <dbReference type="EC" id="2.1.1.225"/>
    </reaction>
</comment>
<dbReference type="PROSITE" id="PS51800">
    <property type="entry name" value="ZF_CHHC_U11_48K"/>
    <property type="match status" value="1"/>
</dbReference>
<keyword evidence="15" id="KW-1185">Reference proteome</keyword>
<dbReference type="InterPro" id="IPR021721">
    <property type="entry name" value="Znf_CCCH-type_TRM13"/>
</dbReference>
<evidence type="ECO:0000256" key="5">
    <source>
        <dbReference type="ARBA" id="ARBA00022694"/>
    </source>
</evidence>
<accession>A0ABD6F2U3</accession>
<evidence type="ECO:0000256" key="3">
    <source>
        <dbReference type="ARBA" id="ARBA00022679"/>
    </source>
</evidence>
<keyword evidence="4 12" id="KW-0949">S-adenosyl-L-methionine</keyword>
<dbReference type="GO" id="GO:0032259">
    <property type="term" value="P:methylation"/>
    <property type="evidence" value="ECO:0007669"/>
    <property type="project" value="UniProtKB-KW"/>
</dbReference>
<evidence type="ECO:0000256" key="2">
    <source>
        <dbReference type="ARBA" id="ARBA00022603"/>
    </source>
</evidence>
<evidence type="ECO:0000256" key="11">
    <source>
        <dbReference type="ARBA" id="ARBA00049393"/>
    </source>
</evidence>
<evidence type="ECO:0000256" key="9">
    <source>
        <dbReference type="ARBA" id="ARBA00048165"/>
    </source>
</evidence>
<dbReference type="GO" id="GO:0008033">
    <property type="term" value="P:tRNA processing"/>
    <property type="evidence" value="ECO:0007669"/>
    <property type="project" value="UniProtKB-KW"/>
</dbReference>
<dbReference type="InterPro" id="IPR007871">
    <property type="entry name" value="Methyltransferase_TRM13"/>
</dbReference>
<evidence type="ECO:0000259" key="13">
    <source>
        <dbReference type="PROSITE" id="PS51800"/>
    </source>
</evidence>
<comment type="function">
    <text evidence="12">tRNA methylase which 2'-O-methylates cytidine(4) in tRNA(Pro) and tRNA(Gly)(GCC), and adenosine(4) in tRNA(His).</text>
</comment>
<sequence>METVRRCSYMLPKKRRLCRMLVKPGKMFCGEHEIFDPDNEERVVCPKDPGHTVNKSELAFHLTKRCNSRLPTEPWVVKNINVVEPNRREADCETETAFEERIVRVATIVELAYGDIASSVSDEVKTTSVVEEYIKSQKTINATRLKHLRQLSSIIGYLNVNGLLKNDENHCLMDIGAGKAQLAYWTSKVAPKCRSLLIERSGVRFKFENKACREDPALHFTRLRCPVEDLDLSKVDTLKDVTSLSAVCKHLCGRATDYGLRCLRNAVNSGINFEGFALVPCCHHKSTFAEYAGRSFLAKYELDNALDFHALCYMAAWA</sequence>
<dbReference type="EC" id="2.1.1.225" evidence="12"/>
<evidence type="ECO:0000256" key="4">
    <source>
        <dbReference type="ARBA" id="ARBA00022691"/>
    </source>
</evidence>
<dbReference type="AlphaFoldDB" id="A0ABD6F2U3"/>
<proteinExistence type="inferred from homology"/>
<gene>
    <name evidence="14" type="ORF">AB6A40_010139</name>
</gene>
<comment type="caution">
    <text evidence="14">The sequence shown here is derived from an EMBL/GenBank/DDBJ whole genome shotgun (WGS) entry which is preliminary data.</text>
</comment>
<feature type="non-terminal residue" evidence="14">
    <location>
        <position position="318"/>
    </location>
</feature>
<name>A0ABD6F2U3_9BILA</name>
<dbReference type="InterPro" id="IPR039044">
    <property type="entry name" value="Trm13"/>
</dbReference>
<keyword evidence="8 12" id="KW-0862">Zinc</keyword>
<protein>
    <recommendedName>
        <fullName evidence="12">tRNA:m(4)X modification enzyme TRM13</fullName>
        <ecNumber evidence="12">2.1.1.225</ecNumber>
    </recommendedName>
</protein>
<keyword evidence="6 12" id="KW-0479">Metal-binding</keyword>
<evidence type="ECO:0000313" key="15">
    <source>
        <dbReference type="Proteomes" id="UP001608902"/>
    </source>
</evidence>
<keyword evidence="3 12" id="KW-0808">Transferase</keyword>
<evidence type="ECO:0000256" key="7">
    <source>
        <dbReference type="ARBA" id="ARBA00022771"/>
    </source>
</evidence>
<dbReference type="InterPro" id="IPR022776">
    <property type="entry name" value="TRM13/UPF0224_CHHC_Znf_dom"/>
</dbReference>
<dbReference type="Pfam" id="PF11722">
    <property type="entry name" value="zf-TRM13_CCCH"/>
    <property type="match status" value="1"/>
</dbReference>
<keyword evidence="7 12" id="KW-0863">Zinc-finger</keyword>
<comment type="catalytic activity">
    <reaction evidence="11 12">
        <text>adenosine(4) in tRNA(His) + S-adenosyl-L-methionine = 2'-O-methyladenosine(4) in tRNA(His) + S-adenosyl-L-homocysteine + H(+)</text>
        <dbReference type="Rhea" id="RHEA:43196"/>
        <dbReference type="Rhea" id="RHEA-COMP:10401"/>
        <dbReference type="Rhea" id="RHEA-COMP:10402"/>
        <dbReference type="ChEBI" id="CHEBI:15378"/>
        <dbReference type="ChEBI" id="CHEBI:57856"/>
        <dbReference type="ChEBI" id="CHEBI:59789"/>
        <dbReference type="ChEBI" id="CHEBI:74411"/>
        <dbReference type="ChEBI" id="CHEBI:74477"/>
        <dbReference type="EC" id="2.1.1.225"/>
    </reaction>
</comment>
<feature type="domain" description="CHHC U11-48K-type" evidence="13">
    <location>
        <begin position="42"/>
        <end position="69"/>
    </location>
</feature>
<dbReference type="GO" id="GO:0008270">
    <property type="term" value="F:zinc ion binding"/>
    <property type="evidence" value="ECO:0007669"/>
    <property type="project" value="UniProtKB-KW"/>
</dbReference>
<comment type="similarity">
    <text evidence="1 12">Belongs to the methyltransferase TRM13 family.</text>
</comment>
<evidence type="ECO:0000256" key="10">
    <source>
        <dbReference type="ARBA" id="ARBA00048635"/>
    </source>
</evidence>
<dbReference type="PANTHER" id="PTHR12998">
    <property type="entry name" value="TRNA:M(4)X MODIFICATION ENZYME TRM13 HOMOLOG"/>
    <property type="match status" value="1"/>
</dbReference>
<dbReference type="PANTHER" id="PTHR12998:SF0">
    <property type="entry name" value="TRNA:M(4)X MODIFICATION ENZYME TRM13 HOMOLOG"/>
    <property type="match status" value="1"/>
</dbReference>
<dbReference type="EMBL" id="JBGFUD010012247">
    <property type="protein sequence ID" value="MFH4983430.1"/>
    <property type="molecule type" value="Genomic_DNA"/>
</dbReference>
<dbReference type="Pfam" id="PF05253">
    <property type="entry name" value="zf-U11-48K"/>
    <property type="match status" value="1"/>
</dbReference>
<dbReference type="Pfam" id="PF05206">
    <property type="entry name" value="TRM13"/>
    <property type="match status" value="1"/>
</dbReference>